<dbReference type="Pfam" id="PF07647">
    <property type="entry name" value="SAM_2"/>
    <property type="match status" value="1"/>
</dbReference>
<sequence length="120" mass="14174">MNSIDSEVTLSKEKIQEASKYNENGLIVQSSNSYAVNKWNVDKVLEWLNKKFPSNYENYKDLFILNQITGEALLELNSKSLSCMNIIDKNFREQILLEISLLRIRNEYEFIRRFRTQSTN</sequence>
<dbReference type="SMART" id="SM00454">
    <property type="entry name" value="SAM"/>
    <property type="match status" value="1"/>
</dbReference>
<organism evidence="2 3">
    <name type="scientific">Brachionus plicatilis</name>
    <name type="common">Marine rotifer</name>
    <name type="synonym">Brachionus muelleri</name>
    <dbReference type="NCBI Taxonomy" id="10195"/>
    <lineage>
        <taxon>Eukaryota</taxon>
        <taxon>Metazoa</taxon>
        <taxon>Spiralia</taxon>
        <taxon>Gnathifera</taxon>
        <taxon>Rotifera</taxon>
        <taxon>Eurotatoria</taxon>
        <taxon>Monogononta</taxon>
        <taxon>Pseudotrocha</taxon>
        <taxon>Ploima</taxon>
        <taxon>Brachionidae</taxon>
        <taxon>Brachionus</taxon>
    </lineage>
</organism>
<dbReference type="Proteomes" id="UP000276133">
    <property type="component" value="Unassembled WGS sequence"/>
</dbReference>
<evidence type="ECO:0000313" key="3">
    <source>
        <dbReference type="Proteomes" id="UP000276133"/>
    </source>
</evidence>
<dbReference type="AlphaFoldDB" id="A0A3M7RI97"/>
<dbReference type="InterPro" id="IPR013761">
    <property type="entry name" value="SAM/pointed_sf"/>
</dbReference>
<keyword evidence="3" id="KW-1185">Reference proteome</keyword>
<dbReference type="Gene3D" id="1.10.150.50">
    <property type="entry name" value="Transcription Factor, Ets-1"/>
    <property type="match status" value="1"/>
</dbReference>
<evidence type="ECO:0000259" key="1">
    <source>
        <dbReference type="PROSITE" id="PS50105"/>
    </source>
</evidence>
<feature type="domain" description="SAM" evidence="1">
    <location>
        <begin position="39"/>
        <end position="105"/>
    </location>
</feature>
<dbReference type="SUPFAM" id="SSF47769">
    <property type="entry name" value="SAM/Pointed domain"/>
    <property type="match status" value="1"/>
</dbReference>
<dbReference type="GO" id="GO:0009898">
    <property type="term" value="C:cytoplasmic side of plasma membrane"/>
    <property type="evidence" value="ECO:0007669"/>
    <property type="project" value="TreeGrafter"/>
</dbReference>
<dbReference type="GO" id="GO:0007169">
    <property type="term" value="P:cell surface receptor protein tyrosine kinase signaling pathway"/>
    <property type="evidence" value="ECO:0007669"/>
    <property type="project" value="TreeGrafter"/>
</dbReference>
<proteinExistence type="predicted"/>
<dbReference type="PANTHER" id="PTHR20843">
    <property type="entry name" value="STERILE ALPHA MOTIF DOMAIN CONTAINING PROTEIN 10"/>
    <property type="match status" value="1"/>
</dbReference>
<comment type="caution">
    <text evidence="2">The sequence shown here is derived from an EMBL/GenBank/DDBJ whole genome shotgun (WGS) entry which is preliminary data.</text>
</comment>
<name>A0A3M7RI97_BRAPC</name>
<dbReference type="PANTHER" id="PTHR20843:SF0">
    <property type="entry name" value="PROTEIN AVEUGLE"/>
    <property type="match status" value="1"/>
</dbReference>
<protein>
    <submittedName>
        <fullName evidence="2">Sterile alpha motif domain-containing 12 isoform X1</fullName>
    </submittedName>
</protein>
<reference evidence="2 3" key="1">
    <citation type="journal article" date="2018" name="Sci. Rep.">
        <title>Genomic signatures of local adaptation to the degree of environmental predictability in rotifers.</title>
        <authorList>
            <person name="Franch-Gras L."/>
            <person name="Hahn C."/>
            <person name="Garcia-Roger E.M."/>
            <person name="Carmona M.J."/>
            <person name="Serra M."/>
            <person name="Gomez A."/>
        </authorList>
    </citation>
    <scope>NUCLEOTIDE SEQUENCE [LARGE SCALE GENOMIC DNA]</scope>
    <source>
        <strain evidence="2">HYR1</strain>
    </source>
</reference>
<dbReference type="InterPro" id="IPR052268">
    <property type="entry name" value="SAM_domain-containing_protein"/>
</dbReference>
<dbReference type="EMBL" id="REGN01003358">
    <property type="protein sequence ID" value="RNA23018.1"/>
    <property type="molecule type" value="Genomic_DNA"/>
</dbReference>
<dbReference type="PROSITE" id="PS50105">
    <property type="entry name" value="SAM_DOMAIN"/>
    <property type="match status" value="1"/>
</dbReference>
<accession>A0A3M7RI97</accession>
<dbReference type="InterPro" id="IPR001660">
    <property type="entry name" value="SAM"/>
</dbReference>
<dbReference type="OrthoDB" id="434324at2759"/>
<gene>
    <name evidence="2" type="ORF">BpHYR1_014668</name>
</gene>
<evidence type="ECO:0000313" key="2">
    <source>
        <dbReference type="EMBL" id="RNA23018.1"/>
    </source>
</evidence>